<name>A0A9W6BX57_9CHLO</name>
<protein>
    <submittedName>
        <fullName evidence="1">Uncharacterized protein</fullName>
    </submittedName>
</protein>
<keyword evidence="2" id="KW-1185">Reference proteome</keyword>
<proteinExistence type="predicted"/>
<comment type="caution">
    <text evidence="1">The sequence shown here is derived from an EMBL/GenBank/DDBJ whole genome shotgun (WGS) entry which is preliminary data.</text>
</comment>
<accession>A0A9W6BX57</accession>
<dbReference type="AlphaFoldDB" id="A0A9W6BX57"/>
<gene>
    <name evidence="1" type="primary">PLESTMB000703</name>
    <name evidence="1" type="ORF">PLESTB_001543400</name>
</gene>
<dbReference type="Proteomes" id="UP001165080">
    <property type="component" value="Unassembled WGS sequence"/>
</dbReference>
<evidence type="ECO:0000313" key="2">
    <source>
        <dbReference type="Proteomes" id="UP001165080"/>
    </source>
</evidence>
<organism evidence="1 2">
    <name type="scientific">Pleodorina starrii</name>
    <dbReference type="NCBI Taxonomy" id="330485"/>
    <lineage>
        <taxon>Eukaryota</taxon>
        <taxon>Viridiplantae</taxon>
        <taxon>Chlorophyta</taxon>
        <taxon>core chlorophytes</taxon>
        <taxon>Chlorophyceae</taxon>
        <taxon>CS clade</taxon>
        <taxon>Chlamydomonadales</taxon>
        <taxon>Volvocaceae</taxon>
        <taxon>Pleodorina</taxon>
    </lineage>
</organism>
<reference evidence="1 2" key="1">
    <citation type="journal article" date="2023" name="Commun. Biol.">
        <title>Reorganization of the ancestral sex-determining regions during the evolution of trioecy in Pleodorina starrii.</title>
        <authorList>
            <person name="Takahashi K."/>
            <person name="Suzuki S."/>
            <person name="Kawai-Toyooka H."/>
            <person name="Yamamoto K."/>
            <person name="Hamaji T."/>
            <person name="Ootsuki R."/>
            <person name="Yamaguchi H."/>
            <person name="Kawachi M."/>
            <person name="Higashiyama T."/>
            <person name="Nozaki H."/>
        </authorList>
    </citation>
    <scope>NUCLEOTIDE SEQUENCE [LARGE SCALE GENOMIC DNA]</scope>
    <source>
        <strain evidence="1 2">NIES-4479</strain>
    </source>
</reference>
<sequence length="108" mass="9939">MVEAEVAGVKDRQVGEVAAEGGVEAAEAVAVVVAVVAAAVALVGEAVAVGEAAAAAAVVEGKAVGVAMAGGVEPGAAVVARVEMRAVRAVAGACGLGTSGGAFAVKSA</sequence>
<evidence type="ECO:0000313" key="1">
    <source>
        <dbReference type="EMBL" id="GLC59858.1"/>
    </source>
</evidence>
<dbReference type="EMBL" id="BRXU01000030">
    <property type="protein sequence ID" value="GLC59858.1"/>
    <property type="molecule type" value="Genomic_DNA"/>
</dbReference>